<feature type="compositionally biased region" description="Low complexity" evidence="2">
    <location>
        <begin position="18"/>
        <end position="30"/>
    </location>
</feature>
<feature type="compositionally biased region" description="Low complexity" evidence="2">
    <location>
        <begin position="434"/>
        <end position="457"/>
    </location>
</feature>
<dbReference type="Pfam" id="PF13193">
    <property type="entry name" value="AMP-binding_C"/>
    <property type="match status" value="1"/>
</dbReference>
<feature type="compositionally biased region" description="Basic and acidic residues" evidence="2">
    <location>
        <begin position="623"/>
        <end position="640"/>
    </location>
</feature>
<dbReference type="InterPro" id="IPR042099">
    <property type="entry name" value="ANL_N_sf"/>
</dbReference>
<dbReference type="Gene3D" id="3.40.50.980">
    <property type="match status" value="1"/>
</dbReference>
<evidence type="ECO:0000313" key="5">
    <source>
        <dbReference type="EMBL" id="MBM9466288.1"/>
    </source>
</evidence>
<reference evidence="5" key="1">
    <citation type="submission" date="2021-01" db="EMBL/GenBank/DDBJ databases">
        <title>YIM 132084 draft genome.</title>
        <authorList>
            <person name="An D."/>
        </authorList>
    </citation>
    <scope>NUCLEOTIDE SEQUENCE</scope>
    <source>
        <strain evidence="5">YIM 132084</strain>
    </source>
</reference>
<accession>A0A938YAY2</accession>
<dbReference type="GO" id="GO:0006631">
    <property type="term" value="P:fatty acid metabolic process"/>
    <property type="evidence" value="ECO:0007669"/>
    <property type="project" value="TreeGrafter"/>
</dbReference>
<dbReference type="RefSeq" id="WP_205259244.1">
    <property type="nucleotide sequence ID" value="NZ_JAERWK010000005.1"/>
</dbReference>
<comment type="caution">
    <text evidence="5">The sequence shown here is derived from an EMBL/GenBank/DDBJ whole genome shotgun (WGS) entry which is preliminary data.</text>
</comment>
<dbReference type="InterPro" id="IPR000873">
    <property type="entry name" value="AMP-dep_synth/lig_dom"/>
</dbReference>
<dbReference type="SUPFAM" id="SSF56801">
    <property type="entry name" value="Acetyl-CoA synthetase-like"/>
    <property type="match status" value="2"/>
</dbReference>
<dbReference type="InterPro" id="IPR025110">
    <property type="entry name" value="AMP-bd_C"/>
</dbReference>
<feature type="region of interest" description="Disordered" evidence="2">
    <location>
        <begin position="1"/>
        <end position="30"/>
    </location>
</feature>
<gene>
    <name evidence="5" type="ORF">JL106_03210</name>
</gene>
<feature type="compositionally biased region" description="Basic and acidic residues" evidence="2">
    <location>
        <begin position="747"/>
        <end position="765"/>
    </location>
</feature>
<keyword evidence="6" id="KW-1185">Reference proteome</keyword>
<comment type="similarity">
    <text evidence="1">Belongs to the ATP-dependent AMP-binding enzyme family.</text>
</comment>
<feature type="domain" description="AMP-dependent synthetase/ligase" evidence="3">
    <location>
        <begin position="201"/>
        <end position="406"/>
    </location>
</feature>
<evidence type="ECO:0000256" key="1">
    <source>
        <dbReference type="ARBA" id="ARBA00006432"/>
    </source>
</evidence>
<feature type="compositionally biased region" description="Low complexity" evidence="2">
    <location>
        <begin position="364"/>
        <end position="378"/>
    </location>
</feature>
<dbReference type="Gene3D" id="3.40.50.12780">
    <property type="entry name" value="N-terminal domain of ligase-like"/>
    <property type="match status" value="2"/>
</dbReference>
<evidence type="ECO:0000313" key="6">
    <source>
        <dbReference type="Proteomes" id="UP000663792"/>
    </source>
</evidence>
<feature type="region of interest" description="Disordered" evidence="2">
    <location>
        <begin position="623"/>
        <end position="771"/>
    </location>
</feature>
<feature type="domain" description="AMP-binding enzyme C-terminal" evidence="4">
    <location>
        <begin position="539"/>
        <end position="621"/>
    </location>
</feature>
<name>A0A938YAY2_9ACTN</name>
<proteinExistence type="inferred from homology"/>
<feature type="compositionally biased region" description="Low complexity" evidence="2">
    <location>
        <begin position="703"/>
        <end position="744"/>
    </location>
</feature>
<dbReference type="Pfam" id="PF00501">
    <property type="entry name" value="AMP-binding"/>
    <property type="match status" value="2"/>
</dbReference>
<feature type="region of interest" description="Disordered" evidence="2">
    <location>
        <begin position="404"/>
        <end position="457"/>
    </location>
</feature>
<evidence type="ECO:0000256" key="2">
    <source>
        <dbReference type="SAM" id="MobiDB-lite"/>
    </source>
</evidence>
<dbReference type="AlphaFoldDB" id="A0A938YAY2"/>
<dbReference type="InterPro" id="IPR045851">
    <property type="entry name" value="AMP-bd_C_sf"/>
</dbReference>
<sequence>MSSLSEAADAEPADVDRVAGPGAGAHADAAADGVDRRNVADLLREAARRTGGLTALAGVARSVTWTELDVAADRAAVALARAGLRPGNRIVVALPSTEDLVLVLFAAARAGLVAVPIAPGRGDTAAIADLVDASAVLAGPDDVSPDGDGSGLDRNDLQRHRLDPDQVTAWWSGPVPAPVPAAAGGEDLVLLARANRGHRPVMVSHRAVLAAVELAGRLPGVWQPGDRALQATPLHHLTGWAHALLPVAAVGGTAVLVPADVGPEDPGGVLELIRRELVTILPGAPLLYHRLFTHPDAESALGSVRAMTTNTASLDQIDRDLARSVTGRPVHRGYGLTETCGVIVSTAARPSAGLSQELSVVPVPDGSAPDPGPDAGRGIPDDRRAGAVGRPVPGVRIRIVGAADPVEPAHGARDRVDTPAAKGPADPAGEDRPVVVADPDPVTDGGAAEPPDPAAAPAERVGLDELGADIDVDDELGPIQVWSPTLFSGYWPDGQDGPDHDGWFVTGDLGYLDDDGTLVLVDRAAETVTVAGFTVWPSEVEDVLLEHPAVHEAALISLDAPAPDGDPAASGGAALVAVLVPEPGAELDVDALTGWLAERLPAFKRPTAVITVDQLPHTELGRVDRTEVRRRSRRRPESVRRLTLVPAPVEPAQDAGDPGTGERGSTASSVAPPSERRRRERRRRTADTPAEPPTTTPEPDLPPAGGTAESASTGAGTASATETETGTEPAPGAAPETEPETASSLDELGRRLPATDDRRERGRADTDDDLF</sequence>
<protein>
    <submittedName>
        <fullName evidence="5">AMP-binding protein</fullName>
    </submittedName>
</protein>
<dbReference type="Gene3D" id="3.30.300.30">
    <property type="match status" value="1"/>
</dbReference>
<dbReference type="EMBL" id="JAERWK010000005">
    <property type="protein sequence ID" value="MBM9466288.1"/>
    <property type="molecule type" value="Genomic_DNA"/>
</dbReference>
<dbReference type="PANTHER" id="PTHR43201:SF8">
    <property type="entry name" value="ACYL-COA SYNTHETASE FAMILY MEMBER 3"/>
    <property type="match status" value="1"/>
</dbReference>
<feature type="compositionally biased region" description="Pro residues" evidence="2">
    <location>
        <begin position="690"/>
        <end position="702"/>
    </location>
</feature>
<feature type="domain" description="AMP-dependent synthetase/ligase" evidence="3">
    <location>
        <begin position="43"/>
        <end position="137"/>
    </location>
</feature>
<evidence type="ECO:0000259" key="4">
    <source>
        <dbReference type="Pfam" id="PF13193"/>
    </source>
</evidence>
<dbReference type="PANTHER" id="PTHR43201">
    <property type="entry name" value="ACYL-COA SYNTHETASE"/>
    <property type="match status" value="1"/>
</dbReference>
<feature type="region of interest" description="Disordered" evidence="2">
    <location>
        <begin position="361"/>
        <end position="389"/>
    </location>
</feature>
<evidence type="ECO:0000259" key="3">
    <source>
        <dbReference type="Pfam" id="PF00501"/>
    </source>
</evidence>
<organism evidence="5 6">
    <name type="scientific">Nakamurella leprariae</name>
    <dbReference type="NCBI Taxonomy" id="2803911"/>
    <lineage>
        <taxon>Bacteria</taxon>
        <taxon>Bacillati</taxon>
        <taxon>Actinomycetota</taxon>
        <taxon>Actinomycetes</taxon>
        <taxon>Nakamurellales</taxon>
        <taxon>Nakamurellaceae</taxon>
        <taxon>Nakamurella</taxon>
    </lineage>
</organism>
<dbReference type="Proteomes" id="UP000663792">
    <property type="component" value="Unassembled WGS sequence"/>
</dbReference>
<dbReference type="GO" id="GO:0031956">
    <property type="term" value="F:medium-chain fatty acid-CoA ligase activity"/>
    <property type="evidence" value="ECO:0007669"/>
    <property type="project" value="TreeGrafter"/>
</dbReference>